<organism evidence="2 3">
    <name type="scientific">Hyaloscypha bicolor E</name>
    <dbReference type="NCBI Taxonomy" id="1095630"/>
    <lineage>
        <taxon>Eukaryota</taxon>
        <taxon>Fungi</taxon>
        <taxon>Dikarya</taxon>
        <taxon>Ascomycota</taxon>
        <taxon>Pezizomycotina</taxon>
        <taxon>Leotiomycetes</taxon>
        <taxon>Helotiales</taxon>
        <taxon>Hyaloscyphaceae</taxon>
        <taxon>Hyaloscypha</taxon>
        <taxon>Hyaloscypha bicolor</taxon>
    </lineage>
</organism>
<protein>
    <submittedName>
        <fullName evidence="2">Uncharacterized protein</fullName>
    </submittedName>
</protein>
<dbReference type="EMBL" id="KZ613786">
    <property type="protein sequence ID" value="PMD61347.1"/>
    <property type="molecule type" value="Genomic_DNA"/>
</dbReference>
<keyword evidence="3" id="KW-1185">Reference proteome</keyword>
<dbReference type="OrthoDB" id="3541760at2759"/>
<evidence type="ECO:0000256" key="1">
    <source>
        <dbReference type="SAM" id="MobiDB-lite"/>
    </source>
</evidence>
<dbReference type="GeneID" id="36588051"/>
<dbReference type="InParanoid" id="A0A2J6TE98"/>
<dbReference type="Proteomes" id="UP000235371">
    <property type="component" value="Unassembled WGS sequence"/>
</dbReference>
<accession>A0A2J6TE98</accession>
<reference evidence="2 3" key="1">
    <citation type="submission" date="2016-04" db="EMBL/GenBank/DDBJ databases">
        <title>A degradative enzymes factory behind the ericoid mycorrhizal symbiosis.</title>
        <authorList>
            <consortium name="DOE Joint Genome Institute"/>
            <person name="Martino E."/>
            <person name="Morin E."/>
            <person name="Grelet G."/>
            <person name="Kuo A."/>
            <person name="Kohler A."/>
            <person name="Daghino S."/>
            <person name="Barry K."/>
            <person name="Choi C."/>
            <person name="Cichocki N."/>
            <person name="Clum A."/>
            <person name="Copeland A."/>
            <person name="Hainaut M."/>
            <person name="Haridas S."/>
            <person name="Labutti K."/>
            <person name="Lindquist E."/>
            <person name="Lipzen A."/>
            <person name="Khouja H.-R."/>
            <person name="Murat C."/>
            <person name="Ohm R."/>
            <person name="Olson A."/>
            <person name="Spatafora J."/>
            <person name="Veneault-Fourrey C."/>
            <person name="Henrissat B."/>
            <person name="Grigoriev I."/>
            <person name="Martin F."/>
            <person name="Perotto S."/>
        </authorList>
    </citation>
    <scope>NUCLEOTIDE SEQUENCE [LARGE SCALE GENOMIC DNA]</scope>
    <source>
        <strain evidence="2 3">E</strain>
    </source>
</reference>
<gene>
    <name evidence="2" type="ORF">K444DRAFT_611586</name>
</gene>
<dbReference type="AlphaFoldDB" id="A0A2J6TE98"/>
<proteinExistence type="predicted"/>
<evidence type="ECO:0000313" key="3">
    <source>
        <dbReference type="Proteomes" id="UP000235371"/>
    </source>
</evidence>
<name>A0A2J6TE98_9HELO</name>
<dbReference type="RefSeq" id="XP_024738251.1">
    <property type="nucleotide sequence ID" value="XM_024879974.1"/>
</dbReference>
<sequence length="106" mass="11596">MCACCRMFFNFEADEPQEDPLSPTTFSPHSILLGRLEQSARNSGFDRIESIETFHGGSEGRSMKSETEQGVQNGGVTHDSEGSKKPFGVIEVARNSLLGLRTDSRG</sequence>
<evidence type="ECO:0000313" key="2">
    <source>
        <dbReference type="EMBL" id="PMD61347.1"/>
    </source>
</evidence>
<feature type="region of interest" description="Disordered" evidence="1">
    <location>
        <begin position="55"/>
        <end position="86"/>
    </location>
</feature>